<evidence type="ECO:0000313" key="2">
    <source>
        <dbReference type="EMBL" id="KKQ36323.1"/>
    </source>
</evidence>
<name>A0A0G0GZD1_9BACT</name>
<dbReference type="STRING" id="1618545.US53_C0057G0002"/>
<feature type="region of interest" description="Disordered" evidence="1">
    <location>
        <begin position="1"/>
        <end position="24"/>
    </location>
</feature>
<accession>A0A0G0GZD1</accession>
<dbReference type="AlphaFoldDB" id="A0A0G0GZD1"/>
<reference evidence="2 3" key="1">
    <citation type="journal article" date="2015" name="Nature">
        <title>rRNA introns, odd ribosomes, and small enigmatic genomes across a large radiation of phyla.</title>
        <authorList>
            <person name="Brown C.T."/>
            <person name="Hug L.A."/>
            <person name="Thomas B.C."/>
            <person name="Sharon I."/>
            <person name="Castelle C.J."/>
            <person name="Singh A."/>
            <person name="Wilkins M.J."/>
            <person name="Williams K.H."/>
            <person name="Banfield J.F."/>
        </authorList>
    </citation>
    <scope>NUCLEOTIDE SEQUENCE [LARGE SCALE GENOMIC DNA]</scope>
</reference>
<comment type="caution">
    <text evidence="2">The sequence shown here is derived from an EMBL/GenBank/DDBJ whole genome shotgun (WGS) entry which is preliminary data.</text>
</comment>
<proteinExistence type="predicted"/>
<gene>
    <name evidence="2" type="ORF">US53_C0057G0002</name>
</gene>
<evidence type="ECO:0000313" key="3">
    <source>
        <dbReference type="Proteomes" id="UP000034591"/>
    </source>
</evidence>
<sequence length="525" mass="56620">MALGDTNIKAGTATRGKVDPSTPEGLRQIAAKSGIALKEEDKPGVLGRGVQGGLDILLWSSRQVGVGLQKAKGVPDNQINPDLLPSDVLYGKAPEIRSFGGAMKYQFTTGDGLKRLATDIVLDPVTYLTLGTGAVVKIPLQTGAKVALTKTGKEMVSELANEMVEKGVSRQIAVANAKKQVGLLLEPGEKTLLERGGLANIIKALAKQGKKPTAVEVKKVLLEGAEGIKRKSAVRFGVGIGTKEARIKLFDLPKFSKLYEGVTNSIAFIPGAKALSSGLEATSKGVGKLFNRDFGLPDEFKPVKQKYIDSFDNSAGRIKRDIRTIFAGTSKDSRVAITKAIEKGDLTVLEPAMAKLAVRVKNIFGAIAREEERRGLLHKTIEDYVTHIYKNKAQAQTIVRALREGQPSAALRFDKTRVLPDLETAKALGLDPIEDIAEILNIRPLASERAKLTQDFVKKVGKRFGKEKPKEFTALLNEPLVKMGDVVTGVPTEFRNLHIPQAIADDIAKMNKAFFASILGTLSPM</sequence>
<protein>
    <submittedName>
        <fullName evidence="2">Uncharacterized protein</fullName>
    </submittedName>
</protein>
<evidence type="ECO:0000256" key="1">
    <source>
        <dbReference type="SAM" id="MobiDB-lite"/>
    </source>
</evidence>
<organism evidence="2 3">
    <name type="scientific">Candidatus Woesebacteria bacterium GW2011_GWA1_37_7</name>
    <dbReference type="NCBI Taxonomy" id="1618545"/>
    <lineage>
        <taxon>Bacteria</taxon>
        <taxon>Candidatus Woeseibacteriota</taxon>
    </lineage>
</organism>
<dbReference type="EMBL" id="LBTI01000057">
    <property type="protein sequence ID" value="KKQ36323.1"/>
    <property type="molecule type" value="Genomic_DNA"/>
</dbReference>
<dbReference type="Proteomes" id="UP000034591">
    <property type="component" value="Unassembled WGS sequence"/>
</dbReference>